<dbReference type="Pfam" id="PF00560">
    <property type="entry name" value="LRR_1"/>
    <property type="match status" value="9"/>
</dbReference>
<dbReference type="GO" id="GO:0012505">
    <property type="term" value="C:endomembrane system"/>
    <property type="evidence" value="ECO:0007669"/>
    <property type="project" value="UniProtKB-SubCell"/>
</dbReference>
<dbReference type="AlphaFoldDB" id="A0A2I4GKX7"/>
<organism evidence="11 12">
    <name type="scientific">Juglans regia</name>
    <name type="common">English walnut</name>
    <dbReference type="NCBI Taxonomy" id="51240"/>
    <lineage>
        <taxon>Eukaryota</taxon>
        <taxon>Viridiplantae</taxon>
        <taxon>Streptophyta</taxon>
        <taxon>Embryophyta</taxon>
        <taxon>Tracheophyta</taxon>
        <taxon>Spermatophyta</taxon>
        <taxon>Magnoliopsida</taxon>
        <taxon>eudicotyledons</taxon>
        <taxon>Gunneridae</taxon>
        <taxon>Pentapetalae</taxon>
        <taxon>rosids</taxon>
        <taxon>fabids</taxon>
        <taxon>Fagales</taxon>
        <taxon>Juglandaceae</taxon>
        <taxon>Juglans</taxon>
    </lineage>
</organism>
<dbReference type="FunFam" id="3.80.10.10:FF:000095">
    <property type="entry name" value="LRR receptor-like serine/threonine-protein kinase GSO1"/>
    <property type="match status" value="1"/>
</dbReference>
<keyword evidence="4" id="KW-1003">Cell membrane</keyword>
<dbReference type="InterPro" id="IPR001611">
    <property type="entry name" value="Leu-rich_rpt"/>
</dbReference>
<dbReference type="GO" id="GO:0005886">
    <property type="term" value="C:plasma membrane"/>
    <property type="evidence" value="ECO:0000318"/>
    <property type="project" value="GO_Central"/>
</dbReference>
<dbReference type="Gene3D" id="3.80.10.10">
    <property type="entry name" value="Ribonuclease Inhibitor"/>
    <property type="match status" value="3"/>
</dbReference>
<dbReference type="InterPro" id="IPR051502">
    <property type="entry name" value="RLP_Defense_Trigger"/>
</dbReference>
<evidence type="ECO:0000256" key="10">
    <source>
        <dbReference type="ARBA" id="ARBA00023180"/>
    </source>
</evidence>
<keyword evidence="10" id="KW-0325">Glycoprotein</keyword>
<evidence type="ECO:0000256" key="9">
    <source>
        <dbReference type="ARBA" id="ARBA00023136"/>
    </source>
</evidence>
<evidence type="ECO:0000313" key="12">
    <source>
        <dbReference type="RefSeq" id="XP_018844549.1"/>
    </source>
</evidence>
<comment type="subcellular location">
    <subcellularLocation>
        <location evidence="2">Cell membrane</location>
    </subcellularLocation>
    <subcellularLocation>
        <location evidence="1">Membrane</location>
        <topology evidence="1">Single-pass membrane protein</topology>
    </subcellularLocation>
</comment>
<comment type="similarity">
    <text evidence="3">Belongs to the RLP family.</text>
</comment>
<evidence type="ECO:0000256" key="4">
    <source>
        <dbReference type="ARBA" id="ARBA00022475"/>
    </source>
</evidence>
<reference evidence="12" key="1">
    <citation type="submission" date="2025-08" db="UniProtKB">
        <authorList>
            <consortium name="RefSeq"/>
        </authorList>
    </citation>
    <scope>IDENTIFICATION</scope>
    <source>
        <tissue evidence="12">Leaves</tissue>
    </source>
</reference>
<dbReference type="PRINTS" id="PR00019">
    <property type="entry name" value="LEURICHRPT"/>
</dbReference>
<evidence type="ECO:0000256" key="7">
    <source>
        <dbReference type="ARBA" id="ARBA00022737"/>
    </source>
</evidence>
<name>A0A2I4GKX7_JUGRE</name>
<protein>
    <submittedName>
        <fullName evidence="12">Receptor like protein 21-like</fullName>
    </submittedName>
</protein>
<dbReference type="PANTHER" id="PTHR48062">
    <property type="entry name" value="RECEPTOR-LIKE PROTEIN 14"/>
    <property type="match status" value="1"/>
</dbReference>
<keyword evidence="7" id="KW-0677">Repeat</keyword>
<dbReference type="Pfam" id="PF13855">
    <property type="entry name" value="LRR_8"/>
    <property type="match status" value="1"/>
</dbReference>
<dbReference type="Gramene" id="Jr16_17700_p1">
    <property type="protein sequence ID" value="cds.Jr16_17700_p1"/>
    <property type="gene ID" value="Jr16_17700"/>
</dbReference>
<keyword evidence="5" id="KW-0433">Leucine-rich repeat</keyword>
<dbReference type="FunFam" id="3.80.10.10:FF:000213">
    <property type="entry name" value="Tyrosine-sulfated glycopeptide receptor 1"/>
    <property type="match status" value="1"/>
</dbReference>
<accession>A0A2I4GKX7</accession>
<evidence type="ECO:0000256" key="8">
    <source>
        <dbReference type="ARBA" id="ARBA00022989"/>
    </source>
</evidence>
<gene>
    <name evidence="12" type="primary">LOC109008782</name>
</gene>
<dbReference type="SUPFAM" id="SSF52058">
    <property type="entry name" value="L domain-like"/>
    <property type="match status" value="2"/>
</dbReference>
<dbReference type="KEGG" id="jre:109008782"/>
<dbReference type="InterPro" id="IPR032675">
    <property type="entry name" value="LRR_dom_sf"/>
</dbReference>
<keyword evidence="11" id="KW-1185">Reference proteome</keyword>
<dbReference type="STRING" id="51240.A0A2I4GKX7"/>
<dbReference type="PANTHER" id="PTHR48062:SF21">
    <property type="entry name" value="RECEPTOR-LIKE PROTEIN 12"/>
    <property type="match status" value="1"/>
</dbReference>
<dbReference type="SMART" id="SM00365">
    <property type="entry name" value="LRR_SD22"/>
    <property type="match status" value="4"/>
</dbReference>
<dbReference type="SUPFAM" id="SSF52047">
    <property type="entry name" value="RNI-like"/>
    <property type="match status" value="1"/>
</dbReference>
<evidence type="ECO:0000256" key="3">
    <source>
        <dbReference type="ARBA" id="ARBA00009592"/>
    </source>
</evidence>
<evidence type="ECO:0000256" key="6">
    <source>
        <dbReference type="ARBA" id="ARBA00022692"/>
    </source>
</evidence>
<evidence type="ECO:0000313" key="11">
    <source>
        <dbReference type="Proteomes" id="UP000235220"/>
    </source>
</evidence>
<proteinExistence type="inferred from homology"/>
<dbReference type="Proteomes" id="UP000235220">
    <property type="component" value="Chromosome 16"/>
</dbReference>
<evidence type="ECO:0000256" key="5">
    <source>
        <dbReference type="ARBA" id="ARBA00022614"/>
    </source>
</evidence>
<keyword evidence="6" id="KW-0812">Transmembrane</keyword>
<evidence type="ECO:0000256" key="2">
    <source>
        <dbReference type="ARBA" id="ARBA00004236"/>
    </source>
</evidence>
<keyword evidence="8" id="KW-1133">Transmembrane helix</keyword>
<dbReference type="OrthoDB" id="1060944at2759"/>
<evidence type="ECO:0000256" key="1">
    <source>
        <dbReference type="ARBA" id="ARBA00004167"/>
    </source>
</evidence>
<sequence length="787" mass="88081">METCFGKRSVILLWFMALATFCPSAWGEVCNKEQKRALLEIRNSTDGLAFKDFDGGDCCEASDSIECDGALNVISLSMYDIPISGTWIPNVTLFTLFGELEELHLSGINIGGELQPFCELKRLKSLMILDLGSNSLEGNIPSCLGTIENLEQLDLSRNHLHGNLPSSIFSNHSPIVVFDVSDNQLDGNIPSYPGIIQQFDLSNNRLQGNVPSSIFSNQSQISLFDVSGNQLEGLVSFSIFANSSSLDYLDLSSNHELEVETESPSWISTFQLTTLNLARCNLNKKNGHVVPSFISTQINLQYLDLSYNSLEGSIPCQLFFNTNTTELYLRSNKFEGSFLDCFINGTVNLRKFDISDNHVKGTLPKNFGNLFSSLSHVDMSSNELEGKIPSSFGSMSLEILDISNNILSGTIPRSLTGNDSTPLVYLNLSNNTLQGEMLPRHSNMTKLECLYLSGNQFEGIISPAISNSPALVILDVRDNYLSGNIPKWLYDHPHLVAVLLSGNHLEGHLTQRLCRMQRLQVFDVSRNRLSGGIPSCLDNVTFWKKSSPSSTNSNYFTQKGRLYYLLTRSNSSDYGLSFVSMFRIKDKVYTFKGVPLLLMTGIDLSSNQLTGGIPIEMGELSQLVSLNLSHNSLTGSIPISFQNLTRVETLDLSHNKLRGKIPSELVGLTSLSAFRVAYNNLSGRIPFERQFSTFEMQCYDGNPELCGDPLLRKCSSTNQPKDEKDEKESNRIIDHPLFFYAFVTVSYAFGFWAFFGILIIKKNWRQKYFRAVDRYIESFLEYLSKYR</sequence>
<dbReference type="GeneID" id="109008782"/>
<keyword evidence="9" id="KW-0472">Membrane</keyword>
<dbReference type="InterPro" id="IPR003591">
    <property type="entry name" value="Leu-rich_rpt_typical-subtyp"/>
</dbReference>
<dbReference type="SMART" id="SM00369">
    <property type="entry name" value="LRR_TYP"/>
    <property type="match status" value="5"/>
</dbReference>
<dbReference type="RefSeq" id="XP_018844549.1">
    <property type="nucleotide sequence ID" value="XM_018989004.2"/>
</dbReference>